<evidence type="ECO:0000313" key="2">
    <source>
        <dbReference type="EMBL" id="SBT45837.1"/>
    </source>
</evidence>
<keyword evidence="1" id="KW-0812">Transmembrane</keyword>
<name>A0A1A8ZP07_9ACTN</name>
<accession>A0A1A8ZP07</accession>
<keyword evidence="1" id="KW-0472">Membrane</keyword>
<organism evidence="2 3">
    <name type="scientific">Micromonospora narathiwatensis</name>
    <dbReference type="NCBI Taxonomy" id="299146"/>
    <lineage>
        <taxon>Bacteria</taxon>
        <taxon>Bacillati</taxon>
        <taxon>Actinomycetota</taxon>
        <taxon>Actinomycetes</taxon>
        <taxon>Micromonosporales</taxon>
        <taxon>Micromonosporaceae</taxon>
        <taxon>Micromonospora</taxon>
    </lineage>
</organism>
<dbReference type="EMBL" id="LT594324">
    <property type="protein sequence ID" value="SBT45837.1"/>
    <property type="molecule type" value="Genomic_DNA"/>
</dbReference>
<sequence>MTTTRPDSRTRLAGGLLLWYGVLGGAVAWAAHLLAAWSLDELACARGSASIAALPLWQALGLAVVIPGLVTVGALLVAVLAWRHTAAAQASGTTGRAYDRSRMLAVLGVWANLMFLAIIVLGGIAVLVFPPCQR</sequence>
<keyword evidence="3" id="KW-1185">Reference proteome</keyword>
<evidence type="ECO:0000313" key="3">
    <source>
        <dbReference type="Proteomes" id="UP000198765"/>
    </source>
</evidence>
<dbReference type="Proteomes" id="UP000198765">
    <property type="component" value="Chromosome I"/>
</dbReference>
<evidence type="ECO:0000256" key="1">
    <source>
        <dbReference type="SAM" id="Phobius"/>
    </source>
</evidence>
<dbReference type="AlphaFoldDB" id="A0A1A8ZP07"/>
<gene>
    <name evidence="2" type="ORF">GA0070621_2445</name>
</gene>
<dbReference type="PATRIC" id="fig|299146.4.peg.2528"/>
<dbReference type="RefSeq" id="WP_091194648.1">
    <property type="nucleotide sequence ID" value="NZ_LT594324.1"/>
</dbReference>
<feature type="transmembrane region" description="Helical" evidence="1">
    <location>
        <begin position="57"/>
        <end position="82"/>
    </location>
</feature>
<feature type="transmembrane region" description="Helical" evidence="1">
    <location>
        <begin position="103"/>
        <end position="129"/>
    </location>
</feature>
<keyword evidence="1" id="KW-1133">Transmembrane helix</keyword>
<protein>
    <submittedName>
        <fullName evidence="2">Uncharacterized protein</fullName>
    </submittedName>
</protein>
<dbReference type="OrthoDB" id="3385336at2"/>
<proteinExistence type="predicted"/>
<reference evidence="2" key="1">
    <citation type="submission" date="2016-06" db="EMBL/GenBank/DDBJ databases">
        <authorList>
            <person name="Kjaerup R.B."/>
            <person name="Dalgaard T.S."/>
            <person name="Juul-Madsen H.R."/>
        </authorList>
    </citation>
    <scope>NUCLEOTIDE SEQUENCE [LARGE SCALE GENOMIC DNA]</scope>
    <source>
        <strain evidence="2">DSM 45248</strain>
    </source>
</reference>
<feature type="transmembrane region" description="Helical" evidence="1">
    <location>
        <begin position="12"/>
        <end position="37"/>
    </location>
</feature>